<gene>
    <name evidence="2" type="ORF">EPA93_41955</name>
</gene>
<dbReference type="PANTHER" id="PTHR12001:SF86">
    <property type="entry name" value="GERANYLGERANYL DIPHOSPHATE SYNTHASE"/>
    <property type="match status" value="1"/>
</dbReference>
<dbReference type="EMBL" id="CP035758">
    <property type="protein sequence ID" value="QBD82198.1"/>
    <property type="molecule type" value="Genomic_DNA"/>
</dbReference>
<evidence type="ECO:0008006" key="4">
    <source>
        <dbReference type="Google" id="ProtNLM"/>
    </source>
</evidence>
<organism evidence="2 3">
    <name type="scientific">Ktedonosporobacter rubrisoli</name>
    <dbReference type="NCBI Taxonomy" id="2509675"/>
    <lineage>
        <taxon>Bacteria</taxon>
        <taxon>Bacillati</taxon>
        <taxon>Chloroflexota</taxon>
        <taxon>Ktedonobacteria</taxon>
        <taxon>Ktedonobacterales</taxon>
        <taxon>Ktedonosporobacteraceae</taxon>
        <taxon>Ktedonosporobacter</taxon>
    </lineage>
</organism>
<dbReference type="OrthoDB" id="151124at2"/>
<dbReference type="AlphaFoldDB" id="A0A4P6K1Z1"/>
<evidence type="ECO:0000313" key="2">
    <source>
        <dbReference type="EMBL" id="QBD82198.1"/>
    </source>
</evidence>
<dbReference type="Gene3D" id="1.10.600.10">
    <property type="entry name" value="Farnesyl Diphosphate Synthase"/>
    <property type="match status" value="1"/>
</dbReference>
<keyword evidence="1" id="KW-0808">Transferase</keyword>
<protein>
    <recommendedName>
        <fullName evidence="4">Polyprenyl synthetase family protein</fullName>
    </recommendedName>
</protein>
<dbReference type="GO" id="GO:0004659">
    <property type="term" value="F:prenyltransferase activity"/>
    <property type="evidence" value="ECO:0007669"/>
    <property type="project" value="InterPro"/>
</dbReference>
<proteinExistence type="inferred from homology"/>
<name>A0A4P6K1Z1_KTERU</name>
<reference evidence="2 3" key="1">
    <citation type="submission" date="2019-01" db="EMBL/GenBank/DDBJ databases">
        <title>Ktedonosporobacter rubrisoli SCAWS-G2.</title>
        <authorList>
            <person name="Huang Y."/>
            <person name="Yan B."/>
        </authorList>
    </citation>
    <scope>NUCLEOTIDE SEQUENCE [LARGE SCALE GENOMIC DNA]</scope>
    <source>
        <strain evidence="2 3">SCAWS-G2</strain>
    </source>
</reference>
<dbReference type="GO" id="GO:0008299">
    <property type="term" value="P:isoprenoid biosynthetic process"/>
    <property type="evidence" value="ECO:0007669"/>
    <property type="project" value="InterPro"/>
</dbReference>
<dbReference type="InterPro" id="IPR000092">
    <property type="entry name" value="Polyprenyl_synt"/>
</dbReference>
<keyword evidence="3" id="KW-1185">Reference proteome</keyword>
<dbReference type="KEGG" id="kbs:EPA93_41955"/>
<accession>A0A4P6K1Z1</accession>
<dbReference type="Pfam" id="PF00348">
    <property type="entry name" value="polyprenyl_synt"/>
    <property type="match status" value="1"/>
</dbReference>
<dbReference type="InterPro" id="IPR008949">
    <property type="entry name" value="Isoprenoid_synthase_dom_sf"/>
</dbReference>
<evidence type="ECO:0000313" key="3">
    <source>
        <dbReference type="Proteomes" id="UP000290365"/>
    </source>
</evidence>
<sequence>MTWLVAEQIRPSIDTLLVSSIAVAVECVVCAIDLLDDIEDEDQTPVVREIGSARVVNTAAALLLLGQKCIIASAQFGLLPAQVLNLLDTLQDATLIVTTGQHRDILVEERQASEMTREECMDIAAQKAGALFVLACQMATLCAGADKELAKLFCELGSVLGIAHQLDNDSHDLYHLLQGKSSIVLPLGEEASTRSVKTDLSRRKKTLPIVLAARSGASLTEMVPVTGEDCDEEERQALHEAILTTWGISLLYRERARDFLQRIEIRRPVLPALRLLLGLT</sequence>
<evidence type="ECO:0000256" key="1">
    <source>
        <dbReference type="RuleBase" id="RU004466"/>
    </source>
</evidence>
<comment type="similarity">
    <text evidence="1">Belongs to the FPP/GGPP synthase family.</text>
</comment>
<dbReference type="PANTHER" id="PTHR12001">
    <property type="entry name" value="GERANYLGERANYL PYROPHOSPHATE SYNTHASE"/>
    <property type="match status" value="1"/>
</dbReference>
<dbReference type="SUPFAM" id="SSF48576">
    <property type="entry name" value="Terpenoid synthases"/>
    <property type="match status" value="1"/>
</dbReference>
<dbReference type="Proteomes" id="UP000290365">
    <property type="component" value="Chromosome"/>
</dbReference>